<protein>
    <recommendedName>
        <fullName evidence="1">Copper amine oxidase-like N-terminal domain-containing protein</fullName>
    </recommendedName>
</protein>
<reference evidence="2 3" key="1">
    <citation type="submission" date="2016-05" db="EMBL/GenBank/DDBJ databases">
        <title>Paenibacillus oryzae. sp. nov., isolated from the rice root.</title>
        <authorList>
            <person name="Zhang J."/>
            <person name="Zhang X."/>
        </authorList>
    </citation>
    <scope>NUCLEOTIDE SEQUENCE [LARGE SCALE GENOMIC DNA]</scope>
    <source>
        <strain evidence="2 3">1DrF-4</strain>
    </source>
</reference>
<dbReference type="Pfam" id="PF07833">
    <property type="entry name" value="Cu_amine_oxidN1"/>
    <property type="match status" value="1"/>
</dbReference>
<dbReference type="RefSeq" id="WP_068685624.1">
    <property type="nucleotide sequence ID" value="NZ_LYPA01000068.1"/>
</dbReference>
<dbReference type="AlphaFoldDB" id="A0A1A5YEB0"/>
<dbReference type="Gene3D" id="3.30.457.10">
    <property type="entry name" value="Copper amine oxidase-like, N-terminal domain"/>
    <property type="match status" value="1"/>
</dbReference>
<evidence type="ECO:0000313" key="2">
    <source>
        <dbReference type="EMBL" id="OBR63976.1"/>
    </source>
</evidence>
<evidence type="ECO:0000313" key="3">
    <source>
        <dbReference type="Proteomes" id="UP000092024"/>
    </source>
</evidence>
<dbReference type="InterPro" id="IPR036582">
    <property type="entry name" value="Mao_N_sf"/>
</dbReference>
<dbReference type="Proteomes" id="UP000092024">
    <property type="component" value="Unassembled WGS sequence"/>
</dbReference>
<proteinExistence type="predicted"/>
<dbReference type="PROSITE" id="PS51257">
    <property type="entry name" value="PROKAR_LIPOPROTEIN"/>
    <property type="match status" value="1"/>
</dbReference>
<gene>
    <name evidence="2" type="ORF">A7K91_11310</name>
</gene>
<dbReference type="EMBL" id="LYPA01000068">
    <property type="protein sequence ID" value="OBR63976.1"/>
    <property type="molecule type" value="Genomic_DNA"/>
</dbReference>
<comment type="caution">
    <text evidence="2">The sequence shown here is derived from an EMBL/GenBank/DDBJ whole genome shotgun (WGS) entry which is preliminary data.</text>
</comment>
<keyword evidence="3" id="KW-1185">Reference proteome</keyword>
<accession>A0A1A5YEB0</accession>
<dbReference type="SUPFAM" id="SSF55383">
    <property type="entry name" value="Copper amine oxidase, domain N"/>
    <property type="match status" value="1"/>
</dbReference>
<organism evidence="2 3">
    <name type="scientific">Paenibacillus oryzae</name>
    <dbReference type="NCBI Taxonomy" id="1844972"/>
    <lineage>
        <taxon>Bacteria</taxon>
        <taxon>Bacillati</taxon>
        <taxon>Bacillota</taxon>
        <taxon>Bacilli</taxon>
        <taxon>Bacillales</taxon>
        <taxon>Paenibacillaceae</taxon>
        <taxon>Paenibacillus</taxon>
    </lineage>
</organism>
<dbReference type="InterPro" id="IPR012854">
    <property type="entry name" value="Cu_amine_oxidase-like_N"/>
</dbReference>
<name>A0A1A5YEB0_9BACL</name>
<dbReference type="OrthoDB" id="2379109at2"/>
<evidence type="ECO:0000259" key="1">
    <source>
        <dbReference type="Pfam" id="PF07833"/>
    </source>
</evidence>
<feature type="domain" description="Copper amine oxidase-like N-terminal" evidence="1">
    <location>
        <begin position="77"/>
        <end position="174"/>
    </location>
</feature>
<sequence>MRKFLLGAVGVGIALLVLSGCSFMPKPNDDSPYRLSQTNLDKVDIALYEGERAAESYIQYGDGSIEDISEESIGLFINGSIIKNAKVLLVDEQFFAPLSKLSGPLEFQTLWERDIEQAIITGNGMRAVITAGNPVIQSGKQNIQLESAPAIINNQLYMPVSFVETLLQGSVSYFDGTDSRLAHIVDRMPHIMISYYPKQFDYLSKDNAVEIAKSLLIKAYEKKFGAFSSPTEDKKTDSSDEKENLRYLIANMAVQAENDRYYVMHLMYDVWVDKYTGDVYTYYNGISMGIRKFDADDENVLAFPG</sequence>